<comment type="caution">
    <text evidence="1">The sequence shown here is derived from an EMBL/GenBank/DDBJ whole genome shotgun (WGS) entry which is preliminary data.</text>
</comment>
<dbReference type="Proteomes" id="UP000226712">
    <property type="component" value="Unassembled WGS sequence"/>
</dbReference>
<evidence type="ECO:0000313" key="1">
    <source>
        <dbReference type="EMBL" id="MAG18312.1"/>
    </source>
</evidence>
<proteinExistence type="predicted"/>
<dbReference type="AlphaFoldDB" id="A0A2D6LQ74"/>
<accession>A0A2D6LQ74</accession>
<sequence>MIHMASLNDLLGMDSNEEFRQKLLAQEFKMRKKQPEAWTKTKYRPYANFRTKKKEVQEGTEGKKVIQEVAKA</sequence>
<gene>
    <name evidence="1" type="ORF">CL944_02460</name>
</gene>
<evidence type="ECO:0000313" key="2">
    <source>
        <dbReference type="Proteomes" id="UP000226712"/>
    </source>
</evidence>
<name>A0A2D6LQ74_9ARCH</name>
<protein>
    <submittedName>
        <fullName evidence="1">Uncharacterized protein</fullName>
    </submittedName>
</protein>
<organism evidence="1 2">
    <name type="scientific">Candidatus Iainarchaeum sp</name>
    <dbReference type="NCBI Taxonomy" id="3101447"/>
    <lineage>
        <taxon>Archaea</taxon>
        <taxon>Candidatus Iainarchaeota</taxon>
        <taxon>Candidatus Iainarchaeia</taxon>
        <taxon>Candidatus Iainarchaeales</taxon>
        <taxon>Candidatus Iainarchaeaceae</taxon>
        <taxon>Candidatus Iainarchaeum</taxon>
    </lineage>
</organism>
<reference evidence="2" key="1">
    <citation type="submission" date="2017-09" db="EMBL/GenBank/DDBJ databases">
        <title>The Reconstruction of 2,631 Draft Metagenome-Assembled Genomes from the Global Oceans.</title>
        <authorList>
            <person name="Tully B.J."/>
            <person name="Graham E.D."/>
            <person name="Heidelberg J.F."/>
        </authorList>
    </citation>
    <scope>NUCLEOTIDE SEQUENCE [LARGE SCALE GENOMIC DNA]</scope>
</reference>
<dbReference type="EMBL" id="NZBD01000015">
    <property type="protein sequence ID" value="MAG18312.1"/>
    <property type="molecule type" value="Genomic_DNA"/>
</dbReference>